<dbReference type="EMBL" id="JADFAQ010000018">
    <property type="protein sequence ID" value="MBE5728000.1"/>
    <property type="molecule type" value="Genomic_DNA"/>
</dbReference>
<dbReference type="AlphaFoldDB" id="A0A8T3UU24"/>
<dbReference type="GO" id="GO:0048038">
    <property type="term" value="F:quinone binding"/>
    <property type="evidence" value="ECO:0007669"/>
    <property type="project" value="InterPro"/>
</dbReference>
<dbReference type="InterPro" id="IPR029014">
    <property type="entry name" value="NiFe-Hase_large"/>
</dbReference>
<evidence type="ECO:0000256" key="2">
    <source>
        <dbReference type="ARBA" id="ARBA00022448"/>
    </source>
</evidence>
<evidence type="ECO:0000313" key="7">
    <source>
        <dbReference type="EMBL" id="MBE5728000.1"/>
    </source>
</evidence>
<protein>
    <submittedName>
        <fullName evidence="7">NADH-quinone oxidoreductase subunit D</fullName>
    </submittedName>
</protein>
<evidence type="ECO:0000313" key="8">
    <source>
        <dbReference type="Proteomes" id="UP000763484"/>
    </source>
</evidence>
<dbReference type="PANTHER" id="PTHR11993">
    <property type="entry name" value="NADH-UBIQUINONE OXIDOREDUCTASE 49 KDA SUBUNIT"/>
    <property type="match status" value="1"/>
</dbReference>
<keyword evidence="3 5" id="KW-1278">Translocase</keyword>
<dbReference type="Pfam" id="PF00346">
    <property type="entry name" value="Complex1_49kDa"/>
    <property type="match status" value="2"/>
</dbReference>
<dbReference type="InterPro" id="IPR022885">
    <property type="entry name" value="NDH1_su_D/H"/>
</dbReference>
<keyword evidence="2 5" id="KW-0813">Transport</keyword>
<dbReference type="PROSITE" id="PS00535">
    <property type="entry name" value="COMPLEX1_49K"/>
    <property type="match status" value="1"/>
</dbReference>
<gene>
    <name evidence="7" type="ORF">IHE50_01110</name>
</gene>
<dbReference type="SUPFAM" id="SSF56762">
    <property type="entry name" value="HydB/Nqo4-like"/>
    <property type="match status" value="1"/>
</dbReference>
<dbReference type="PANTHER" id="PTHR11993:SF10">
    <property type="entry name" value="NADH DEHYDROGENASE [UBIQUINONE] IRON-SULFUR PROTEIN 2, MITOCHONDRIAL"/>
    <property type="match status" value="1"/>
</dbReference>
<evidence type="ECO:0000256" key="3">
    <source>
        <dbReference type="ARBA" id="ARBA00022967"/>
    </source>
</evidence>
<dbReference type="GO" id="GO:0016651">
    <property type="term" value="F:oxidoreductase activity, acting on NAD(P)H"/>
    <property type="evidence" value="ECO:0007669"/>
    <property type="project" value="InterPro"/>
</dbReference>
<keyword evidence="4 5" id="KW-0520">NAD</keyword>
<evidence type="ECO:0000259" key="6">
    <source>
        <dbReference type="Pfam" id="PF00346"/>
    </source>
</evidence>
<dbReference type="GO" id="GO:0051287">
    <property type="term" value="F:NAD binding"/>
    <property type="evidence" value="ECO:0007669"/>
    <property type="project" value="InterPro"/>
</dbReference>
<dbReference type="Proteomes" id="UP000763484">
    <property type="component" value="Unassembled WGS sequence"/>
</dbReference>
<reference evidence="7 8" key="1">
    <citation type="submission" date="2020-09" db="EMBL/GenBank/DDBJ databases">
        <title>Genomic characterization of a novel Parvarchaeota family in acid mine drainage sediments.</title>
        <authorList>
            <person name="Luo Z.-H."/>
        </authorList>
    </citation>
    <scope>NUCLEOTIDE SEQUENCE [LARGE SCALE GENOMIC DNA]</scope>
    <source>
        <strain evidence="7">TL1-5_bins.178</strain>
    </source>
</reference>
<dbReference type="InterPro" id="IPR014029">
    <property type="entry name" value="NADH_UbQ_OxRdtase_49kDa_CS"/>
</dbReference>
<comment type="similarity">
    <text evidence="1 5">Belongs to the complex I 49 kDa subunit family.</text>
</comment>
<organism evidence="7 8">
    <name type="scientific">Candidatus Acidifodinimicrobium mancum</name>
    <dbReference type="NCBI Taxonomy" id="2898728"/>
    <lineage>
        <taxon>Archaea</taxon>
        <taxon>Candidatus Parvarchaeota</taxon>
        <taxon>Candidatus Acidifodinimicrobiaceae</taxon>
        <taxon>Candidatus Acidifodinimicrobium</taxon>
    </lineage>
</organism>
<evidence type="ECO:0000256" key="4">
    <source>
        <dbReference type="ARBA" id="ARBA00023027"/>
    </source>
</evidence>
<name>A0A8T3UU24_9ARCH</name>
<dbReference type="Gene3D" id="1.10.645.10">
    <property type="entry name" value="Cytochrome-c3 Hydrogenase, chain B"/>
    <property type="match status" value="1"/>
</dbReference>
<proteinExistence type="inferred from homology"/>
<evidence type="ECO:0000256" key="5">
    <source>
        <dbReference type="RuleBase" id="RU003685"/>
    </source>
</evidence>
<dbReference type="InterPro" id="IPR001135">
    <property type="entry name" value="NADH_Q_OxRdtase_suD"/>
</dbReference>
<feature type="domain" description="NADH-quinone oxidoreductase subunit D" evidence="6">
    <location>
        <begin position="290"/>
        <end position="365"/>
    </location>
</feature>
<accession>A0A8T3UU24</accession>
<feature type="domain" description="NADH-quinone oxidoreductase subunit D" evidence="6">
    <location>
        <begin position="119"/>
        <end position="288"/>
    </location>
</feature>
<comment type="caution">
    <text evidence="7">The sequence shown here is derived from an EMBL/GenBank/DDBJ whole genome shotgun (WGS) entry which is preliminary data.</text>
</comment>
<evidence type="ECO:0000256" key="1">
    <source>
        <dbReference type="ARBA" id="ARBA00005769"/>
    </source>
</evidence>
<sequence>MEGKGIELNIGPVHPATHGVLKLVADIEADTVKNAEVEIGFLHRGKEKTAELRYFNSYFPIVDKLDYVGALNWEILWASTVEKAMNIEINERVKYIRTIMAEMQRIMSHLIYIGAFGQDLGNLTFFVWALRERELLMDIVEEISGGRLAPMYNRVGGVFYDFTDGIVEKIDSALLRIEEKVKKEYKAMTYENSLFMMRSKGIGIMSQKIIKDNGITGPNMRAGGIKRDLRKDEPYLAYDKVDFDIITEEESDVYARFMVRIREILESIKIIRQLLKSIPEEDVKISTPWIMKVPPGYTFVRHEMSKGEGAMFLVTDGGLKPYRLKIRSPSFYSLQALPLILEGCKVADAFAITASIDPVMGEVDR</sequence>